<comment type="similarity">
    <text evidence="1">Belongs to the aldo/keto reductase family.</text>
</comment>
<dbReference type="FunFam" id="3.20.20.100:FF:000002">
    <property type="entry name" value="2,5-diketo-D-gluconic acid reductase A"/>
    <property type="match status" value="1"/>
</dbReference>
<evidence type="ECO:0000256" key="5">
    <source>
        <dbReference type="PIRSR" id="PIRSR000097-2"/>
    </source>
</evidence>
<dbReference type="InterPro" id="IPR023210">
    <property type="entry name" value="NADP_OxRdtase_dom"/>
</dbReference>
<reference evidence="8" key="1">
    <citation type="submission" date="2013-06" db="EMBL/GenBank/DDBJ databases">
        <authorList>
            <person name="Weinstock G."/>
            <person name="Sodergren E."/>
            <person name="Clifton S."/>
            <person name="Fulton L."/>
            <person name="Fulton B."/>
            <person name="Courtney L."/>
            <person name="Fronick C."/>
            <person name="Harrison M."/>
            <person name="Strong C."/>
            <person name="Farmer C."/>
            <person name="Delahaunty K."/>
            <person name="Markovic C."/>
            <person name="Hall O."/>
            <person name="Minx P."/>
            <person name="Tomlinson C."/>
            <person name="Mitreva M."/>
            <person name="Nelson J."/>
            <person name="Hou S."/>
            <person name="Wollam A."/>
            <person name="Pepin K.H."/>
            <person name="Johnson M."/>
            <person name="Bhonagiri V."/>
            <person name="Nash W.E."/>
            <person name="Warren W."/>
            <person name="Chinwalla A."/>
            <person name="Mardis E.R."/>
            <person name="Wilson R.K."/>
        </authorList>
    </citation>
    <scope>NUCLEOTIDE SEQUENCE [LARGE SCALE GENOMIC DNA]</scope>
    <source>
        <strain evidence="8">ATCC 49176</strain>
    </source>
</reference>
<dbReference type="HOGENOM" id="CLU_023205_0_3_9"/>
<evidence type="ECO:0000313" key="9">
    <source>
        <dbReference type="Proteomes" id="UP000019050"/>
    </source>
</evidence>
<dbReference type="InterPro" id="IPR018170">
    <property type="entry name" value="Aldo/ket_reductase_CS"/>
</dbReference>
<keyword evidence="9" id="KW-1185">Reference proteome</keyword>
<dbReference type="Gene3D" id="3.20.20.100">
    <property type="entry name" value="NADP-dependent oxidoreductase domain"/>
    <property type="match status" value="1"/>
</dbReference>
<gene>
    <name evidence="8" type="ORF">GCWU000182_001657</name>
</gene>
<dbReference type="PRINTS" id="PR00069">
    <property type="entry name" value="ALDKETRDTASE"/>
</dbReference>
<name>W1Q1N5_ABIDE</name>
<dbReference type="InterPro" id="IPR036812">
    <property type="entry name" value="NAD(P)_OxRdtase_dom_sf"/>
</dbReference>
<dbReference type="AlphaFoldDB" id="W1Q1N5"/>
<dbReference type="InterPro" id="IPR020471">
    <property type="entry name" value="AKR"/>
</dbReference>
<evidence type="ECO:0000256" key="4">
    <source>
        <dbReference type="PIRSR" id="PIRSR000097-1"/>
    </source>
</evidence>
<evidence type="ECO:0000259" key="7">
    <source>
        <dbReference type="Pfam" id="PF00248"/>
    </source>
</evidence>
<organism evidence="8 9">
    <name type="scientific">Abiotrophia defectiva ATCC 49176</name>
    <dbReference type="NCBI Taxonomy" id="592010"/>
    <lineage>
        <taxon>Bacteria</taxon>
        <taxon>Bacillati</taxon>
        <taxon>Bacillota</taxon>
        <taxon>Bacilli</taxon>
        <taxon>Lactobacillales</taxon>
        <taxon>Aerococcaceae</taxon>
        <taxon>Abiotrophia</taxon>
    </lineage>
</organism>
<feature type="binding site" evidence="5">
    <location>
        <position position="112"/>
    </location>
    <ligand>
        <name>substrate</name>
    </ligand>
</feature>
<dbReference type="PANTHER" id="PTHR43827:SF3">
    <property type="entry name" value="NADP-DEPENDENT OXIDOREDUCTASE DOMAIN-CONTAINING PROTEIN"/>
    <property type="match status" value="1"/>
</dbReference>
<dbReference type="PROSITE" id="PS00062">
    <property type="entry name" value="ALDOKETO_REDUCTASE_2"/>
    <property type="match status" value="1"/>
</dbReference>
<proteinExistence type="inferred from homology"/>
<evidence type="ECO:0000256" key="1">
    <source>
        <dbReference type="ARBA" id="ARBA00007905"/>
    </source>
</evidence>
<dbReference type="eggNOG" id="COG0656">
    <property type="taxonomic scope" value="Bacteria"/>
</dbReference>
<dbReference type="SUPFAM" id="SSF51430">
    <property type="entry name" value="NAD(P)-linked oxidoreductase"/>
    <property type="match status" value="1"/>
</dbReference>
<dbReference type="PIRSF" id="PIRSF000097">
    <property type="entry name" value="AKR"/>
    <property type="match status" value="1"/>
</dbReference>
<keyword evidence="3" id="KW-0560">Oxidoreductase</keyword>
<dbReference type="GO" id="GO:0016616">
    <property type="term" value="F:oxidoreductase activity, acting on the CH-OH group of donors, NAD or NADP as acceptor"/>
    <property type="evidence" value="ECO:0007669"/>
    <property type="project" value="UniProtKB-ARBA"/>
</dbReference>
<dbReference type="Proteomes" id="UP000019050">
    <property type="component" value="Unassembled WGS sequence"/>
</dbReference>
<comment type="caution">
    <text evidence="8">The sequence shown here is derived from an EMBL/GenBank/DDBJ whole genome shotgun (WGS) entry which is preliminary data.</text>
</comment>
<dbReference type="Pfam" id="PF00248">
    <property type="entry name" value="Aldo_ket_red"/>
    <property type="match status" value="1"/>
</dbReference>
<feature type="domain" description="NADP-dependent oxidoreductase" evidence="7">
    <location>
        <begin position="34"/>
        <end position="263"/>
    </location>
</feature>
<dbReference type="PROSITE" id="PS00798">
    <property type="entry name" value="ALDOKETO_REDUCTASE_1"/>
    <property type="match status" value="1"/>
</dbReference>
<sequence>MRMKEGLMMRYCQLYTGQQMPVLGMGFYQVPVLETAKVASQAIEIGYRLFDTAYYYGNEQGVGQAVRQSGLPRQDFFITSKVNSSGYLATKQAIKQALDKMQLDYLDLMLIHWIVPDYMGTYRAMEEAVSKGYVRAIGISNFGRKEIETVLSACRVRPAVLQNECHLFHQQGIMRAYTQQVGIQFEGWAPFAEGRREIFQHPAVAAMARRYGKSVAQVLLAFLMQEGVIVIPRTVNPSQMKENFDSLDLTLSPDDLAILRSFDEGRNLIWQENIL</sequence>
<keyword evidence="2" id="KW-0521">NADP</keyword>
<feature type="active site" description="Proton donor" evidence="4">
    <location>
        <position position="56"/>
    </location>
</feature>
<evidence type="ECO:0000256" key="2">
    <source>
        <dbReference type="ARBA" id="ARBA00022857"/>
    </source>
</evidence>
<dbReference type="EMBL" id="ACIN03000015">
    <property type="protein sequence ID" value="ESK64925.1"/>
    <property type="molecule type" value="Genomic_DNA"/>
</dbReference>
<dbReference type="CDD" id="cd19071">
    <property type="entry name" value="AKR_AKR1-5-like"/>
    <property type="match status" value="1"/>
</dbReference>
<accession>W1Q1N5</accession>
<dbReference type="STRING" id="592010.GCWU000182_001657"/>
<dbReference type="PANTHER" id="PTHR43827">
    <property type="entry name" value="2,5-DIKETO-D-GLUCONIC ACID REDUCTASE"/>
    <property type="match status" value="1"/>
</dbReference>
<protein>
    <submittedName>
        <fullName evidence="8">Organophosphate reductase</fullName>
    </submittedName>
</protein>
<feature type="site" description="Lowers pKa of active site Tyr" evidence="6">
    <location>
        <position position="81"/>
    </location>
</feature>
<evidence type="ECO:0000256" key="3">
    <source>
        <dbReference type="ARBA" id="ARBA00023002"/>
    </source>
</evidence>
<evidence type="ECO:0000256" key="6">
    <source>
        <dbReference type="PIRSR" id="PIRSR000097-3"/>
    </source>
</evidence>
<evidence type="ECO:0000313" key="8">
    <source>
        <dbReference type="EMBL" id="ESK64925.1"/>
    </source>
</evidence>